<dbReference type="OrthoDB" id="8114194at2"/>
<feature type="transmembrane region" description="Helical" evidence="2">
    <location>
        <begin position="348"/>
        <end position="367"/>
    </location>
</feature>
<organism evidence="3 4">
    <name type="scientific">Bradyrhizobium erythrophlei</name>
    <dbReference type="NCBI Taxonomy" id="1437360"/>
    <lineage>
        <taxon>Bacteria</taxon>
        <taxon>Pseudomonadati</taxon>
        <taxon>Pseudomonadota</taxon>
        <taxon>Alphaproteobacteria</taxon>
        <taxon>Hyphomicrobiales</taxon>
        <taxon>Nitrobacteraceae</taxon>
        <taxon>Bradyrhizobium</taxon>
    </lineage>
</organism>
<gene>
    <name evidence="3" type="ORF">SAMN05444169_5135</name>
</gene>
<dbReference type="InterPro" id="IPR050445">
    <property type="entry name" value="Bact_polysacc_biosynth/exp"/>
</dbReference>
<evidence type="ECO:0000313" key="4">
    <source>
        <dbReference type="Proteomes" id="UP000190675"/>
    </source>
</evidence>
<feature type="coiled-coil region" evidence="1">
    <location>
        <begin position="282"/>
        <end position="309"/>
    </location>
</feature>
<evidence type="ECO:0000256" key="1">
    <source>
        <dbReference type="SAM" id="Coils"/>
    </source>
</evidence>
<dbReference type="Proteomes" id="UP000190675">
    <property type="component" value="Chromosome I"/>
</dbReference>
<dbReference type="RefSeq" id="WP_079568334.1">
    <property type="nucleotide sequence ID" value="NZ_LT670818.1"/>
</dbReference>
<dbReference type="AlphaFoldDB" id="A0A1M5PAZ2"/>
<dbReference type="EMBL" id="LT670818">
    <property type="protein sequence ID" value="SHG98902.1"/>
    <property type="molecule type" value="Genomic_DNA"/>
</dbReference>
<accession>A0A1M5PAZ2</accession>
<name>A0A1M5PAZ2_9BRAD</name>
<evidence type="ECO:0000313" key="3">
    <source>
        <dbReference type="EMBL" id="SHG98902.1"/>
    </source>
</evidence>
<feature type="transmembrane region" description="Helical" evidence="2">
    <location>
        <begin position="408"/>
        <end position="431"/>
    </location>
</feature>
<protein>
    <submittedName>
        <fullName evidence="3">Capsule polysaccharide export protein KpsE/RkpR</fullName>
    </submittedName>
</protein>
<evidence type="ECO:0000256" key="2">
    <source>
        <dbReference type="SAM" id="Phobius"/>
    </source>
</evidence>
<dbReference type="PANTHER" id="PTHR32309:SF31">
    <property type="entry name" value="CAPSULAR EXOPOLYSACCHARIDE FAMILY"/>
    <property type="match status" value="1"/>
</dbReference>
<dbReference type="PANTHER" id="PTHR32309">
    <property type="entry name" value="TYROSINE-PROTEIN KINASE"/>
    <property type="match status" value="1"/>
</dbReference>
<sequence length="452" mass="49778">MLQTLGSNDSYRSSEPAFGEDQAQSLNFSYYIDILKRRFFYFLVPFGLISILGLYFAAIQKPSYLSEGKILVESQVIAPDLVRPIVTATASERIQLIQQRIMTRDNLLSIANKFGLFPQQPGILDLMRQSVQIKPSEVDGPPRQGTPTIAFTVGFEYGIPELAMRVASEFVTLIVNEDARSRTSRATEAVKILTSETKDIEDKLESTQAQILEIARRPREAVPEIPEQEKSQLTALAALRAELIQKTSVYSDAHPVVTALKKRIATMEKTLTQSTQSPAKAQSTQADDIEALKRQREALETRLAEANGKLATARLGERLDRDQQSERLQVIESPPLPQKPIKSNRLKLVGIAFAAAAMMGIGTVIAIELLDGTIRSRHQLTGVVARHLIVTVPYMTTRADITRARLKIIFGVVSVVLLVAVLGGLATAAVLHLPIDLSLIDKAAVGFRTADR</sequence>
<keyword evidence="2" id="KW-1133">Transmembrane helix</keyword>
<keyword evidence="2" id="KW-0472">Membrane</keyword>
<reference evidence="3 4" key="1">
    <citation type="submission" date="2016-11" db="EMBL/GenBank/DDBJ databases">
        <authorList>
            <person name="Jaros S."/>
            <person name="Januszkiewicz K."/>
            <person name="Wedrychowicz H."/>
        </authorList>
    </citation>
    <scope>NUCLEOTIDE SEQUENCE [LARGE SCALE GENOMIC DNA]</scope>
    <source>
        <strain evidence="3 4">GAS242</strain>
    </source>
</reference>
<keyword evidence="1" id="KW-0175">Coiled coil</keyword>
<proteinExistence type="predicted"/>
<keyword evidence="2" id="KW-0812">Transmembrane</keyword>
<feature type="transmembrane region" description="Helical" evidence="2">
    <location>
        <begin position="39"/>
        <end position="59"/>
    </location>
</feature>